<proteinExistence type="predicted"/>
<evidence type="ECO:0000313" key="1">
    <source>
        <dbReference type="EMBL" id="MEZ0491768.1"/>
    </source>
</evidence>
<comment type="caution">
    <text evidence="1">The sequence shown here is derived from an EMBL/GenBank/DDBJ whole genome shotgun (WGS) entry which is preliminary data.</text>
</comment>
<sequence>MEEWIRCPSENASLQELDSFGVSFNAYERIADSPERLLQVVRPVVRALDADKPIPSWAQVDLLRAALFYVHRRGHWQGPSPQLERHFRRLVERIGELTRGQPLRRDTF</sequence>
<dbReference type="Proteomes" id="UP001566476">
    <property type="component" value="Unassembled WGS sequence"/>
</dbReference>
<name>A0ABV4HZC1_9ACTN</name>
<keyword evidence="2" id="KW-1185">Reference proteome</keyword>
<gene>
    <name evidence="1" type="ORF">AB2L28_05900</name>
</gene>
<reference evidence="1 2" key="1">
    <citation type="submission" date="2024-07" db="EMBL/GenBank/DDBJ databases">
        <authorList>
            <person name="Thanompreechachai J."/>
            <person name="Duangmal K."/>
        </authorList>
    </citation>
    <scope>NUCLEOTIDE SEQUENCE [LARGE SCALE GENOMIC DNA]</scope>
    <source>
        <strain evidence="1 2">TBRC 1896</strain>
    </source>
</reference>
<dbReference type="EMBL" id="JBGGTQ010000002">
    <property type="protein sequence ID" value="MEZ0491768.1"/>
    <property type="molecule type" value="Genomic_DNA"/>
</dbReference>
<organism evidence="1 2">
    <name type="scientific">Kineococcus mangrovi</name>
    <dbReference type="NCBI Taxonomy" id="1660183"/>
    <lineage>
        <taxon>Bacteria</taxon>
        <taxon>Bacillati</taxon>
        <taxon>Actinomycetota</taxon>
        <taxon>Actinomycetes</taxon>
        <taxon>Kineosporiales</taxon>
        <taxon>Kineosporiaceae</taxon>
        <taxon>Kineococcus</taxon>
    </lineage>
</organism>
<protein>
    <submittedName>
        <fullName evidence="1">Uncharacterized protein</fullName>
    </submittedName>
</protein>
<evidence type="ECO:0000313" key="2">
    <source>
        <dbReference type="Proteomes" id="UP001566476"/>
    </source>
</evidence>
<accession>A0ABV4HZC1</accession>
<dbReference type="RefSeq" id="WP_370717796.1">
    <property type="nucleotide sequence ID" value="NZ_JBGGTQ010000002.1"/>
</dbReference>